<reference evidence="5 6" key="1">
    <citation type="submission" date="2019-08" db="EMBL/GenBank/DDBJ databases">
        <title>Whole genome of Aphis craccivora.</title>
        <authorList>
            <person name="Voronova N.V."/>
            <person name="Shulinski R.S."/>
            <person name="Bandarenka Y.V."/>
            <person name="Zhorov D.G."/>
            <person name="Warner D."/>
        </authorList>
    </citation>
    <scope>NUCLEOTIDE SEQUENCE [LARGE SCALE GENOMIC DNA]</scope>
    <source>
        <strain evidence="5">180601</strain>
        <tissue evidence="5">Whole Body</tissue>
    </source>
</reference>
<dbReference type="PANTHER" id="PTHR11792">
    <property type="entry name" value="ARRESTIN"/>
    <property type="match status" value="1"/>
</dbReference>
<evidence type="ECO:0000313" key="6">
    <source>
        <dbReference type="Proteomes" id="UP000478052"/>
    </source>
</evidence>
<evidence type="ECO:0000256" key="2">
    <source>
        <dbReference type="ARBA" id="ARBA00022606"/>
    </source>
</evidence>
<dbReference type="GO" id="GO:0002031">
    <property type="term" value="P:G protein-coupled receptor internalization"/>
    <property type="evidence" value="ECO:0007669"/>
    <property type="project" value="TreeGrafter"/>
</dbReference>
<comment type="caution">
    <text evidence="5">The sequence shown here is derived from an EMBL/GenBank/DDBJ whole genome shotgun (WGS) entry which is preliminary data.</text>
</comment>
<keyword evidence="3" id="KW-0472">Membrane</keyword>
<dbReference type="Pfam" id="PF00339">
    <property type="entry name" value="Arrestin_N"/>
    <property type="match status" value="1"/>
</dbReference>
<dbReference type="Gene3D" id="2.60.40.840">
    <property type="match status" value="1"/>
</dbReference>
<dbReference type="AlphaFoldDB" id="A0A6G0YN52"/>
<evidence type="ECO:0000256" key="1">
    <source>
        <dbReference type="ARBA" id="ARBA00005298"/>
    </source>
</evidence>
<feature type="transmembrane region" description="Helical" evidence="3">
    <location>
        <begin position="57"/>
        <end position="79"/>
    </location>
</feature>
<protein>
    <submittedName>
        <fullName evidence="5">Arrestin</fullName>
    </submittedName>
</protein>
<keyword evidence="3" id="KW-0812">Transmembrane</keyword>
<name>A0A6G0YN52_APHCR</name>
<dbReference type="InterPro" id="IPR011022">
    <property type="entry name" value="Arrestin_C-like"/>
</dbReference>
<comment type="similarity">
    <text evidence="1">Belongs to the arrestin family.</text>
</comment>
<dbReference type="Gene3D" id="2.60.40.640">
    <property type="match status" value="1"/>
</dbReference>
<sequence length="384" mass="43599">LKRIYFYCSMILLNTNNNHINKLLIDRSRSELFCTYKARAIHGVFRRIENALFHRKLSFITCFVKSVLGFPFSGLLQLFRLLFIHSSKNLNIFTCSVHVVLISKLGSNATPFRFKIPENAPASVTLQDGTTNLADACGVQYYVKIFAGESETDHNRSKSFVAMRIRKIQFAPVMRPLSRHPCTIVRKDFMFSPGQLELEAVLDKQVYTHGENVQVTVCIRNNSNKMVKKIKVLIQQIVDIVIFQNGQCRTTIASVETQEGCPILPGSSLQKTIAMLPTLENVKGRYGVALEDQINENQEHSLASSVLISSSDIKDVFGIIVSYSVKVKLYLGALGGELIAELPFLIMHSKVIYYNILHFVFFFLYYTPYQYYTDVIYIICITVG</sequence>
<dbReference type="InterPro" id="IPR014756">
    <property type="entry name" value="Ig_E-set"/>
</dbReference>
<dbReference type="InterPro" id="IPR014753">
    <property type="entry name" value="Arrestin_N"/>
</dbReference>
<dbReference type="GO" id="GO:0005737">
    <property type="term" value="C:cytoplasm"/>
    <property type="evidence" value="ECO:0007669"/>
    <property type="project" value="TreeGrafter"/>
</dbReference>
<dbReference type="SUPFAM" id="SSF81296">
    <property type="entry name" value="E set domains"/>
    <property type="match status" value="2"/>
</dbReference>
<dbReference type="Pfam" id="PF02752">
    <property type="entry name" value="Arrestin_C"/>
    <property type="match status" value="1"/>
</dbReference>
<proteinExistence type="inferred from homology"/>
<gene>
    <name evidence="5" type="ORF">FWK35_00025863</name>
</gene>
<dbReference type="InterPro" id="IPR011021">
    <property type="entry name" value="Arrestin-like_N"/>
</dbReference>
<dbReference type="InterPro" id="IPR000698">
    <property type="entry name" value="Arrestin"/>
</dbReference>
<accession>A0A6G0YN52</accession>
<keyword evidence="2" id="KW-0716">Sensory transduction</keyword>
<keyword evidence="3" id="KW-1133">Transmembrane helix</keyword>
<dbReference type="PANTHER" id="PTHR11792:SF16">
    <property type="entry name" value="PHOSRESTIN-2"/>
    <property type="match status" value="1"/>
</dbReference>
<keyword evidence="6" id="KW-1185">Reference proteome</keyword>
<feature type="transmembrane region" description="Helical" evidence="3">
    <location>
        <begin position="351"/>
        <end position="367"/>
    </location>
</feature>
<dbReference type="EMBL" id="VUJU01003223">
    <property type="protein sequence ID" value="KAF0758725.1"/>
    <property type="molecule type" value="Genomic_DNA"/>
</dbReference>
<dbReference type="GO" id="GO:0007165">
    <property type="term" value="P:signal transduction"/>
    <property type="evidence" value="ECO:0007669"/>
    <property type="project" value="InterPro"/>
</dbReference>
<organism evidence="5 6">
    <name type="scientific">Aphis craccivora</name>
    <name type="common">Cowpea aphid</name>
    <dbReference type="NCBI Taxonomy" id="307492"/>
    <lineage>
        <taxon>Eukaryota</taxon>
        <taxon>Metazoa</taxon>
        <taxon>Ecdysozoa</taxon>
        <taxon>Arthropoda</taxon>
        <taxon>Hexapoda</taxon>
        <taxon>Insecta</taxon>
        <taxon>Pterygota</taxon>
        <taxon>Neoptera</taxon>
        <taxon>Paraneoptera</taxon>
        <taxon>Hemiptera</taxon>
        <taxon>Sternorrhyncha</taxon>
        <taxon>Aphidomorpha</taxon>
        <taxon>Aphidoidea</taxon>
        <taxon>Aphididae</taxon>
        <taxon>Aphidini</taxon>
        <taxon>Aphis</taxon>
        <taxon>Aphis</taxon>
    </lineage>
</organism>
<dbReference type="InterPro" id="IPR014752">
    <property type="entry name" value="Arrestin-like_C"/>
</dbReference>
<dbReference type="GO" id="GO:0001664">
    <property type="term" value="F:G protein-coupled receptor binding"/>
    <property type="evidence" value="ECO:0007669"/>
    <property type="project" value="TreeGrafter"/>
</dbReference>
<feature type="domain" description="Arrestin C-terminal-like" evidence="4">
    <location>
        <begin position="192"/>
        <end position="351"/>
    </location>
</feature>
<evidence type="ECO:0000256" key="3">
    <source>
        <dbReference type="SAM" id="Phobius"/>
    </source>
</evidence>
<dbReference type="SMART" id="SM01017">
    <property type="entry name" value="Arrestin_C"/>
    <property type="match status" value="1"/>
</dbReference>
<feature type="non-terminal residue" evidence="5">
    <location>
        <position position="1"/>
    </location>
</feature>
<dbReference type="Proteomes" id="UP000478052">
    <property type="component" value="Unassembled WGS sequence"/>
</dbReference>
<evidence type="ECO:0000313" key="5">
    <source>
        <dbReference type="EMBL" id="KAF0758725.1"/>
    </source>
</evidence>
<evidence type="ECO:0000259" key="4">
    <source>
        <dbReference type="SMART" id="SM01017"/>
    </source>
</evidence>
<dbReference type="OrthoDB" id="298939at2759"/>